<keyword evidence="1" id="KW-0472">Membrane</keyword>
<accession>A0ABX8CI21</accession>
<name>A0ABX8CI21_9CHLA</name>
<reference evidence="2 3" key="1">
    <citation type="submission" date="2020-08" db="EMBL/GenBank/DDBJ databases">
        <title>Isolation and characterization of novel Chlamydia from Siamese crocodiles (Crocodylus siamensis).</title>
        <authorList>
            <person name="Sariya L."/>
        </authorList>
    </citation>
    <scope>NUCLEOTIDE SEQUENCE [LARGE SCALE GENOMIC DNA]</scope>
    <source>
        <strain evidence="2 3">No. 12</strain>
    </source>
</reference>
<gene>
    <name evidence="2" type="ORF">H9Q19_05290</name>
</gene>
<dbReference type="Proteomes" id="UP000680625">
    <property type="component" value="Chromosome"/>
</dbReference>
<evidence type="ECO:0000256" key="1">
    <source>
        <dbReference type="SAM" id="Phobius"/>
    </source>
</evidence>
<evidence type="ECO:0000313" key="2">
    <source>
        <dbReference type="EMBL" id="QVE49616.1"/>
    </source>
</evidence>
<protein>
    <submittedName>
        <fullName evidence="2">Uncharacterized protein</fullName>
    </submittedName>
</protein>
<organism evidence="2 3">
    <name type="scientific">Chlamydia crocodili</name>
    <dbReference type="NCBI Taxonomy" id="2766982"/>
    <lineage>
        <taxon>Bacteria</taxon>
        <taxon>Pseudomonadati</taxon>
        <taxon>Chlamydiota</taxon>
        <taxon>Chlamydiia</taxon>
        <taxon>Chlamydiales</taxon>
        <taxon>Chlamydiaceae</taxon>
        <taxon>Chlamydia/Chlamydophila group</taxon>
        <taxon>Chlamydia</taxon>
    </lineage>
</organism>
<sequence>MVIGASAIAGSASLGLLIFGSVCLSLLILGVVLGKLIKKKSILPLPRSETIQPALSAQGEAALDYARNQLDRERDTIEPIEWVGMRAPMNNDISYLVNLRTKKHEEILNVLRVDNSDHLQFIDNESWGNQRFTSAVTEFLQLSFAIGIYSLRDLETYRERYNVDSNLEALARQNSAYYKTFYMMSTAYSLVRHLYLYCNRENISQEDITARVSRFYEEGTVESEWRSIYNSFCEQARWYLGDEQVADQRECRLIKHSKADLDPDFRHQGTTPT</sequence>
<keyword evidence="3" id="KW-1185">Reference proteome</keyword>
<keyword evidence="1" id="KW-0812">Transmembrane</keyword>
<keyword evidence="1" id="KW-1133">Transmembrane helix</keyword>
<dbReference type="EMBL" id="CP060791">
    <property type="protein sequence ID" value="QVE49616.1"/>
    <property type="molecule type" value="Genomic_DNA"/>
</dbReference>
<feature type="transmembrane region" description="Helical" evidence="1">
    <location>
        <begin position="12"/>
        <end position="37"/>
    </location>
</feature>
<evidence type="ECO:0000313" key="3">
    <source>
        <dbReference type="Proteomes" id="UP000680625"/>
    </source>
</evidence>
<proteinExistence type="predicted"/>